<dbReference type="SUPFAM" id="SSF56784">
    <property type="entry name" value="HAD-like"/>
    <property type="match status" value="1"/>
</dbReference>
<evidence type="ECO:0000256" key="1">
    <source>
        <dbReference type="RuleBase" id="RU365079"/>
    </source>
</evidence>
<comment type="subunit">
    <text evidence="1">Component of the TIM23 complex.</text>
</comment>
<feature type="transmembrane region" description="Helical" evidence="1">
    <location>
        <begin position="102"/>
        <end position="124"/>
    </location>
</feature>
<feature type="region of interest" description="Disordered" evidence="2">
    <location>
        <begin position="71"/>
        <end position="92"/>
    </location>
</feature>
<name>A0ABM1EVS1_PRICU</name>
<dbReference type="PANTHER" id="PTHR12210">
    <property type="entry name" value="DULLARD PROTEIN PHOSPHATASE"/>
    <property type="match status" value="1"/>
</dbReference>
<keyword evidence="1" id="KW-0809">Transit peptide</keyword>
<dbReference type="SMART" id="SM00577">
    <property type="entry name" value="CPDc"/>
    <property type="match status" value="1"/>
</dbReference>
<keyword evidence="1" id="KW-1133">Transmembrane helix</keyword>
<keyword evidence="1" id="KW-0472">Membrane</keyword>
<dbReference type="InterPro" id="IPR050365">
    <property type="entry name" value="TIM50"/>
</dbReference>
<evidence type="ECO:0000256" key="2">
    <source>
        <dbReference type="SAM" id="MobiDB-lite"/>
    </source>
</evidence>
<dbReference type="Gene3D" id="3.40.50.1000">
    <property type="entry name" value="HAD superfamily/HAD-like"/>
    <property type="match status" value="1"/>
</dbReference>
<comment type="function">
    <text evidence="1">Essential component of the TIM23 complex, a complex that mediates the translocation of transit peptide-containing proteins across the mitochondrial inner membrane.</text>
</comment>
<keyword evidence="1" id="KW-0812">Transmembrane</keyword>
<dbReference type="RefSeq" id="XP_014676292.1">
    <property type="nucleotide sequence ID" value="XM_014820806.1"/>
</dbReference>
<dbReference type="InterPro" id="IPR023214">
    <property type="entry name" value="HAD_sf"/>
</dbReference>
<dbReference type="GeneID" id="106816224"/>
<dbReference type="Pfam" id="PF03031">
    <property type="entry name" value="NIF"/>
    <property type="match status" value="1"/>
</dbReference>
<feature type="domain" description="FCP1 homology" evidence="3">
    <location>
        <begin position="179"/>
        <end position="323"/>
    </location>
</feature>
<comment type="similarity">
    <text evidence="1">Belongs to the TIM50 family.</text>
</comment>
<dbReference type="InterPro" id="IPR036412">
    <property type="entry name" value="HAD-like_sf"/>
</dbReference>
<sequence length="387" mass="44480">MCLIRNLTKLSRHNKSLHRSSNRLSSWTGSNVLYKCSGSMLPTSRVIFFSTKHEDAETTKKSADALVNKLANAAGPGASGNKDTENDEEGKRREKFAKNMRWTFASFAVMFSGLGGMIIAVWGAPKKDEEGHDIQDEYSNLSTAKQYLFRAWSEARFYEKMIREPSRDKLLPDPLTEPYYQPKYTLVLEMTGILVHPDWTYGTGWRFKKRPGIDYFLQQVGPPLFEVVIYTQEQGFTAFPIIDSLDPQGYIMYRLFRDATRYIKGHHVKDLSCLNRDMSKVIVVDWNSHAISLQPRNALQLKKWGGNDDDRTLFDLGAFLRTIAVSEVEDVREVLDHYKDEDDPIEAFKRNQRLLQEQQAHQAQQMADAEKQKTLTSGWSRNFLGSR</sequence>
<keyword evidence="4" id="KW-1185">Reference proteome</keyword>
<protein>
    <recommendedName>
        <fullName evidence="1">Mitochondrial import inner membrane translocase subunit TIM50</fullName>
    </recommendedName>
</protein>
<gene>
    <name evidence="5" type="primary">LOC106816224</name>
</gene>
<evidence type="ECO:0000259" key="3">
    <source>
        <dbReference type="PROSITE" id="PS50969"/>
    </source>
</evidence>
<comment type="subcellular location">
    <subcellularLocation>
        <location evidence="1">Mitochondrion inner membrane</location>
        <topology evidence="1">Single-pass membrane protein</topology>
    </subcellularLocation>
</comment>
<organism evidence="4 5">
    <name type="scientific">Priapulus caudatus</name>
    <name type="common">Priapulid worm</name>
    <dbReference type="NCBI Taxonomy" id="37621"/>
    <lineage>
        <taxon>Eukaryota</taxon>
        <taxon>Metazoa</taxon>
        <taxon>Ecdysozoa</taxon>
        <taxon>Scalidophora</taxon>
        <taxon>Priapulida</taxon>
        <taxon>Priapulimorpha</taxon>
        <taxon>Priapulimorphida</taxon>
        <taxon>Priapulidae</taxon>
        <taxon>Priapulus</taxon>
    </lineage>
</organism>
<dbReference type="Proteomes" id="UP000695022">
    <property type="component" value="Unplaced"/>
</dbReference>
<keyword evidence="1" id="KW-0811">Translocation</keyword>
<accession>A0ABM1EVS1</accession>
<dbReference type="InterPro" id="IPR004274">
    <property type="entry name" value="FCP1_dom"/>
</dbReference>
<dbReference type="PROSITE" id="PS50969">
    <property type="entry name" value="FCP1"/>
    <property type="match status" value="1"/>
</dbReference>
<keyword evidence="1" id="KW-0813">Transport</keyword>
<evidence type="ECO:0000313" key="4">
    <source>
        <dbReference type="Proteomes" id="UP000695022"/>
    </source>
</evidence>
<reference evidence="5" key="1">
    <citation type="submission" date="2025-08" db="UniProtKB">
        <authorList>
            <consortium name="RefSeq"/>
        </authorList>
    </citation>
    <scope>IDENTIFICATION</scope>
</reference>
<evidence type="ECO:0000313" key="5">
    <source>
        <dbReference type="RefSeq" id="XP_014676292.1"/>
    </source>
</evidence>
<keyword evidence="1" id="KW-0496">Mitochondrion</keyword>
<keyword evidence="1" id="KW-0653">Protein transport</keyword>
<dbReference type="CDD" id="cd07521">
    <property type="entry name" value="HAD_FCP1-like"/>
    <property type="match status" value="1"/>
</dbReference>
<proteinExistence type="inferred from homology"/>